<organism evidence="2 4">
    <name type="scientific">Cucumis melo var. makuwa</name>
    <name type="common">Oriental melon</name>
    <dbReference type="NCBI Taxonomy" id="1194695"/>
    <lineage>
        <taxon>Eukaryota</taxon>
        <taxon>Viridiplantae</taxon>
        <taxon>Streptophyta</taxon>
        <taxon>Embryophyta</taxon>
        <taxon>Tracheophyta</taxon>
        <taxon>Spermatophyta</taxon>
        <taxon>Magnoliopsida</taxon>
        <taxon>eudicotyledons</taxon>
        <taxon>Gunneridae</taxon>
        <taxon>Pentapetalae</taxon>
        <taxon>rosids</taxon>
        <taxon>fabids</taxon>
        <taxon>Cucurbitales</taxon>
        <taxon>Cucurbitaceae</taxon>
        <taxon>Benincaseae</taxon>
        <taxon>Cucumis</taxon>
    </lineage>
</organism>
<dbReference type="EMBL" id="SSTD01012495">
    <property type="protein sequence ID" value="TYK08683.1"/>
    <property type="molecule type" value="Genomic_DNA"/>
</dbReference>
<evidence type="ECO:0000313" key="3">
    <source>
        <dbReference type="EMBL" id="TYK08683.1"/>
    </source>
</evidence>
<evidence type="ECO:0000313" key="2">
    <source>
        <dbReference type="EMBL" id="KAA0049838.1"/>
    </source>
</evidence>
<feature type="region of interest" description="Disordered" evidence="1">
    <location>
        <begin position="163"/>
        <end position="183"/>
    </location>
</feature>
<gene>
    <name evidence="3" type="ORF">E5676_scaffold118G00330</name>
    <name evidence="2" type="ORF">E6C27_scaffold1591G00340</name>
</gene>
<accession>A0A5A7U3K9</accession>
<dbReference type="Proteomes" id="UP000321393">
    <property type="component" value="Unassembled WGS sequence"/>
</dbReference>
<comment type="caution">
    <text evidence="2">The sequence shown here is derived from an EMBL/GenBank/DDBJ whole genome shotgun (WGS) entry which is preliminary data.</text>
</comment>
<sequence length="387" mass="43878">MLVVLSLNSVVAIPCFVTISALISDPESSIGPPTVFVDQVKQVSTIDPEKYAKDNKMTNDKPTVEQIHKYEIMVENVLSEVIKTCEILQVNVLLEKFSLSWNDYQNHLKHKKKDLKLQEDKSKHVKRQNRKTTQKKGQFKAIGRKIKKKKLICYVRGKEGHKYYQSHQRKGKPNKKSVPQSNLAEQDDNVIAAIEPGVWESIESGGLKIVLEGDKCSSNEHVAVNGRIPMTIAHGTEKPISPHAIRFSQAIGVCMRITFPVHCLKFVEHQMLTTFKEFRGDCHRHFKKYSDPVEARANPSNVLHELTEKKRELVDCVEFFWKTHIRAGTFVSQAAEDVDNQMLELQSQPTTKGSQLLSGDEICDQVLGDDQTTKKALVGDPSRRPTR</sequence>
<reference evidence="4 5" key="1">
    <citation type="submission" date="2019-08" db="EMBL/GenBank/DDBJ databases">
        <title>Draft genome sequences of two oriental melons (Cucumis melo L. var makuwa).</title>
        <authorList>
            <person name="Kwon S.-Y."/>
        </authorList>
    </citation>
    <scope>NUCLEOTIDE SEQUENCE [LARGE SCALE GENOMIC DNA]</scope>
    <source>
        <strain evidence="5">cv. Chang Bougi</strain>
        <strain evidence="4">cv. SW 3</strain>
        <tissue evidence="2">Leaf</tissue>
    </source>
</reference>
<feature type="compositionally biased region" description="Basic residues" evidence="1">
    <location>
        <begin position="123"/>
        <end position="136"/>
    </location>
</feature>
<dbReference type="PANTHER" id="PTHR47592:SF30">
    <property type="entry name" value="CCHC-TYPE DOMAIN-CONTAINING PROTEIN"/>
    <property type="match status" value="1"/>
</dbReference>
<dbReference type="Proteomes" id="UP000321947">
    <property type="component" value="Unassembled WGS sequence"/>
</dbReference>
<proteinExistence type="predicted"/>
<dbReference type="EMBL" id="SSTE01012020">
    <property type="protein sequence ID" value="KAA0049838.1"/>
    <property type="molecule type" value="Genomic_DNA"/>
</dbReference>
<dbReference type="AlphaFoldDB" id="A0A5A7U3K9"/>
<name>A0A5A7U3K9_CUCMM</name>
<feature type="region of interest" description="Disordered" evidence="1">
    <location>
        <begin position="112"/>
        <end position="136"/>
    </location>
</feature>
<evidence type="ECO:0000256" key="1">
    <source>
        <dbReference type="SAM" id="MobiDB-lite"/>
    </source>
</evidence>
<protein>
    <submittedName>
        <fullName evidence="2">CACTA en-spm transposon protein</fullName>
    </submittedName>
</protein>
<evidence type="ECO:0000313" key="5">
    <source>
        <dbReference type="Proteomes" id="UP000321947"/>
    </source>
</evidence>
<evidence type="ECO:0000313" key="4">
    <source>
        <dbReference type="Proteomes" id="UP000321393"/>
    </source>
</evidence>
<dbReference type="PANTHER" id="PTHR47592">
    <property type="entry name" value="PBF68 PROTEIN"/>
    <property type="match status" value="1"/>
</dbReference>
<dbReference type="OrthoDB" id="1921870at2759"/>